<dbReference type="PANTHER" id="PTHR43162">
    <property type="match status" value="1"/>
</dbReference>
<evidence type="ECO:0000313" key="3">
    <source>
        <dbReference type="Proteomes" id="UP001271792"/>
    </source>
</evidence>
<dbReference type="RefSeq" id="WP_319986701.1">
    <property type="nucleotide sequence ID" value="NZ_JAXAVV010000013.1"/>
</dbReference>
<dbReference type="PANTHER" id="PTHR43162:SF1">
    <property type="entry name" value="PRESTALK A DIFFERENTIATION PROTEIN A"/>
    <property type="match status" value="1"/>
</dbReference>
<evidence type="ECO:0000313" key="2">
    <source>
        <dbReference type="EMBL" id="MDX8052849.1"/>
    </source>
</evidence>
<gene>
    <name evidence="2" type="ORF">SK571_26020</name>
</gene>
<dbReference type="Pfam" id="PF13460">
    <property type="entry name" value="NAD_binding_10"/>
    <property type="match status" value="1"/>
</dbReference>
<keyword evidence="3" id="KW-1185">Reference proteome</keyword>
<dbReference type="InterPro" id="IPR051604">
    <property type="entry name" value="Ergot_Alk_Oxidoreductase"/>
</dbReference>
<reference evidence="2 3" key="2">
    <citation type="submission" date="2023-11" db="EMBL/GenBank/DDBJ databases">
        <authorList>
            <person name="Lara A.C."/>
            <person name="Chronakova A."/>
        </authorList>
    </citation>
    <scope>NUCLEOTIDE SEQUENCE [LARGE SCALE GENOMIC DNA]</scope>
    <source>
        <strain evidence="2 3">BCCO 10_0798</strain>
    </source>
</reference>
<name>A0ABU4TX09_9PSEU</name>
<feature type="domain" description="NAD(P)-binding" evidence="1">
    <location>
        <begin position="9"/>
        <end position="129"/>
    </location>
</feature>
<comment type="caution">
    <text evidence="2">The sequence shown here is derived from an EMBL/GenBank/DDBJ whole genome shotgun (WGS) entry which is preliminary data.</text>
</comment>
<evidence type="ECO:0000259" key="1">
    <source>
        <dbReference type="Pfam" id="PF13460"/>
    </source>
</evidence>
<reference evidence="2 3" key="1">
    <citation type="submission" date="2023-11" db="EMBL/GenBank/DDBJ databases">
        <title>Lentzea sokolovensis, sp. nov., Lentzea kristufkii, sp. nov., and Lentzea miocenensis, sp. nov., rare actinobacteria from Sokolov Coal Basin, Miocene lacustrine sediment, Czech Republic.</title>
        <authorList>
            <person name="Lara A."/>
            <person name="Kotroba L."/>
            <person name="Nouioui I."/>
            <person name="Neumann-Schaal M."/>
            <person name="Mast Y."/>
            <person name="Chronakova A."/>
        </authorList>
    </citation>
    <scope>NUCLEOTIDE SEQUENCE [LARGE SCALE GENOMIC DNA]</scope>
    <source>
        <strain evidence="2 3">BCCO 10_0798</strain>
    </source>
</reference>
<dbReference type="SUPFAM" id="SSF51735">
    <property type="entry name" value="NAD(P)-binding Rossmann-fold domains"/>
    <property type="match status" value="1"/>
</dbReference>
<dbReference type="Proteomes" id="UP001271792">
    <property type="component" value="Unassembled WGS sequence"/>
</dbReference>
<accession>A0ABU4TX09</accession>
<dbReference type="Gene3D" id="3.40.50.720">
    <property type="entry name" value="NAD(P)-binding Rossmann-like Domain"/>
    <property type="match status" value="1"/>
</dbReference>
<dbReference type="InterPro" id="IPR016040">
    <property type="entry name" value="NAD(P)-bd_dom"/>
</dbReference>
<dbReference type="Gene3D" id="3.90.25.10">
    <property type="entry name" value="UDP-galactose 4-epimerase, domain 1"/>
    <property type="match status" value="1"/>
</dbReference>
<proteinExistence type="predicted"/>
<dbReference type="InterPro" id="IPR036291">
    <property type="entry name" value="NAD(P)-bd_dom_sf"/>
</dbReference>
<protein>
    <submittedName>
        <fullName evidence="2">NAD(P)H-binding protein</fullName>
    </submittedName>
</protein>
<dbReference type="EMBL" id="JAXAVV010000013">
    <property type="protein sequence ID" value="MDX8052849.1"/>
    <property type="molecule type" value="Genomic_DNA"/>
</dbReference>
<sequence>MTEEILVLGATGKTGRRVVRTLEAAGATLRKASRATGFDWNDQSTWKPFLHGATAAYLIAPEDPSAAHPFVELAAASGLRRLVLLSGRGLDKTPPNVFQSMHAAEKAVRESDLDWTILRANNFNQNFSEEIWQPEIEAGRLSLPVDDTPEPFVDVQDIAEVAALTLTTDNHQGQTYDLTGPEGVTFTEAVSKIATATARQIELVKLTPAEYREALLAQGAPEEVATELNGMFEAMRKGHLATPTDDIARLLNRPATSFDTYVSETWR</sequence>
<organism evidence="2 3">
    <name type="scientific">Lentzea kristufekii</name>
    <dbReference type="NCBI Taxonomy" id="3095430"/>
    <lineage>
        <taxon>Bacteria</taxon>
        <taxon>Bacillati</taxon>
        <taxon>Actinomycetota</taxon>
        <taxon>Actinomycetes</taxon>
        <taxon>Pseudonocardiales</taxon>
        <taxon>Pseudonocardiaceae</taxon>
        <taxon>Lentzea</taxon>
    </lineage>
</organism>